<evidence type="ECO:0000313" key="2">
    <source>
        <dbReference type="EMBL" id="SNS04042.1"/>
    </source>
</evidence>
<dbReference type="Gene3D" id="3.30.2310.20">
    <property type="entry name" value="RelE-like"/>
    <property type="match status" value="1"/>
</dbReference>
<protein>
    <submittedName>
        <fullName evidence="2">Plasmid stabilization system protein ParE</fullName>
    </submittedName>
</protein>
<accession>A0A239B8X1</accession>
<sequence>MNYKVVWTEEAEISLSEVIDYLDKKWYQKQVLRFLEKLDKTISIVRETPLIYPEFGPLKVRRALINKQTSLFFKIEKDDIIILSVRDNKRSPRF</sequence>
<keyword evidence="3" id="KW-1185">Reference proteome</keyword>
<dbReference type="AlphaFoldDB" id="A0A239B8X1"/>
<dbReference type="Pfam" id="PF05016">
    <property type="entry name" value="ParE_toxin"/>
    <property type="match status" value="1"/>
</dbReference>
<keyword evidence="1" id="KW-1277">Toxin-antitoxin system</keyword>
<dbReference type="OrthoDB" id="1098070at2"/>
<dbReference type="Proteomes" id="UP000198480">
    <property type="component" value="Unassembled WGS sequence"/>
</dbReference>
<gene>
    <name evidence="2" type="ORF">SAMN06295967_102195</name>
</gene>
<dbReference type="InterPro" id="IPR035093">
    <property type="entry name" value="RelE/ParE_toxin_dom_sf"/>
</dbReference>
<dbReference type="EMBL" id="FZOK01000002">
    <property type="protein sequence ID" value="SNS04042.1"/>
    <property type="molecule type" value="Genomic_DNA"/>
</dbReference>
<proteinExistence type="predicted"/>
<dbReference type="InterPro" id="IPR007712">
    <property type="entry name" value="RelE/ParE_toxin"/>
</dbReference>
<reference evidence="3" key="1">
    <citation type="submission" date="2017-06" db="EMBL/GenBank/DDBJ databases">
        <authorList>
            <person name="Varghese N."/>
            <person name="Submissions S."/>
        </authorList>
    </citation>
    <scope>NUCLEOTIDE SEQUENCE [LARGE SCALE GENOMIC DNA]</scope>
    <source>
        <strain evidence="3">5C</strain>
    </source>
</reference>
<evidence type="ECO:0000256" key="1">
    <source>
        <dbReference type="ARBA" id="ARBA00022649"/>
    </source>
</evidence>
<name>A0A239B8X1_9BACT</name>
<dbReference type="RefSeq" id="WP_089237802.1">
    <property type="nucleotide sequence ID" value="NZ_FZOK01000002.1"/>
</dbReference>
<organism evidence="2 3">
    <name type="scientific">Belliella buryatensis</name>
    <dbReference type="NCBI Taxonomy" id="1500549"/>
    <lineage>
        <taxon>Bacteria</taxon>
        <taxon>Pseudomonadati</taxon>
        <taxon>Bacteroidota</taxon>
        <taxon>Cytophagia</taxon>
        <taxon>Cytophagales</taxon>
        <taxon>Cyclobacteriaceae</taxon>
        <taxon>Belliella</taxon>
    </lineage>
</organism>
<evidence type="ECO:0000313" key="3">
    <source>
        <dbReference type="Proteomes" id="UP000198480"/>
    </source>
</evidence>